<evidence type="ECO:0000256" key="7">
    <source>
        <dbReference type="ARBA" id="ARBA00022967"/>
    </source>
</evidence>
<dbReference type="EMBL" id="UOFF01000233">
    <property type="protein sequence ID" value="VAW56455.1"/>
    <property type="molecule type" value="Genomic_DNA"/>
</dbReference>
<dbReference type="InterPro" id="IPR005116">
    <property type="entry name" value="Transp-assoc_OB_typ1"/>
</dbReference>
<keyword evidence="7" id="KW-1278">Translocase</keyword>
<proteinExistence type="predicted"/>
<evidence type="ECO:0000256" key="8">
    <source>
        <dbReference type="ARBA" id="ARBA00023136"/>
    </source>
</evidence>
<dbReference type="InterPro" id="IPR011868">
    <property type="entry name" value="ModC_ABC_ATP-bd"/>
</dbReference>
<evidence type="ECO:0000259" key="9">
    <source>
        <dbReference type="PROSITE" id="PS50893"/>
    </source>
</evidence>
<dbReference type="PANTHER" id="PTHR43514">
    <property type="entry name" value="ABC TRANSPORTER I FAMILY MEMBER 10"/>
    <property type="match status" value="1"/>
</dbReference>
<reference evidence="11" key="1">
    <citation type="submission" date="2018-06" db="EMBL/GenBank/DDBJ databases">
        <authorList>
            <person name="Zhirakovskaya E."/>
        </authorList>
    </citation>
    <scope>NUCLEOTIDE SEQUENCE</scope>
</reference>
<evidence type="ECO:0000256" key="3">
    <source>
        <dbReference type="ARBA" id="ARBA00022505"/>
    </source>
</evidence>
<dbReference type="PROSITE" id="PS50893">
    <property type="entry name" value="ABC_TRANSPORTER_2"/>
    <property type="match status" value="1"/>
</dbReference>
<dbReference type="GO" id="GO:0005524">
    <property type="term" value="F:ATP binding"/>
    <property type="evidence" value="ECO:0007669"/>
    <property type="project" value="UniProtKB-KW"/>
</dbReference>
<dbReference type="AlphaFoldDB" id="A0A3B0WKQ7"/>
<keyword evidence="1" id="KW-0813">Transport</keyword>
<dbReference type="PROSITE" id="PS00211">
    <property type="entry name" value="ABC_TRANSPORTER_1"/>
    <property type="match status" value="1"/>
</dbReference>
<dbReference type="InterPro" id="IPR008995">
    <property type="entry name" value="Mo/tungstate-bd_C_term_dom"/>
</dbReference>
<evidence type="ECO:0000259" key="10">
    <source>
        <dbReference type="PROSITE" id="PS51866"/>
    </source>
</evidence>
<accession>A0A3B0WKQ7</accession>
<dbReference type="GO" id="GO:0016020">
    <property type="term" value="C:membrane"/>
    <property type="evidence" value="ECO:0007669"/>
    <property type="project" value="InterPro"/>
</dbReference>
<dbReference type="Pfam" id="PF00005">
    <property type="entry name" value="ABC_tran"/>
    <property type="match status" value="1"/>
</dbReference>
<keyword evidence="6 11" id="KW-0067">ATP-binding</keyword>
<evidence type="ECO:0000256" key="4">
    <source>
        <dbReference type="ARBA" id="ARBA00022519"/>
    </source>
</evidence>
<dbReference type="GO" id="GO:0140359">
    <property type="term" value="F:ABC-type transporter activity"/>
    <property type="evidence" value="ECO:0007669"/>
    <property type="project" value="InterPro"/>
</dbReference>
<protein>
    <submittedName>
        <fullName evidence="11">Molybdenum ABC transporter ATP-binding protein ModC</fullName>
    </submittedName>
</protein>
<keyword evidence="5" id="KW-0547">Nucleotide-binding</keyword>
<dbReference type="InterPro" id="IPR017871">
    <property type="entry name" value="ABC_transporter-like_CS"/>
</dbReference>
<dbReference type="Gene3D" id="3.40.50.300">
    <property type="entry name" value="P-loop containing nucleotide triphosphate hydrolases"/>
    <property type="match status" value="1"/>
</dbReference>
<sequence length="356" mass="40184">MINITYKTQINKNFCLDVEMALPDKGITVLFGPSGSGKTCLLNLIAGLDRYNKNIIHSNFNLNDKVIDDSNNKIKLKPWLRKVAYVFQDNRLFPHMNTLKNILFGFKRCNSNLSVDELVKIFNLQDLLKHFPSELSGGQKQRVSMVRALLSQPELLILDEPLAALDYQSKQSLLPYIDSVHKILNIPMIYVSHDIKEVLRLADYVVVMDKGKIIDQGDIAKLCISQPLLTQQEGASFILEGKVSEIYETDKLVQIDCKEKILITAENMHVNQQVRLLIHARDVSLCLTPPQDSSILNCIPIVINKLQSDNNSKLRVMATMGGQTIVALISHRSAHQLQVESGREMFAQFKATAMIK</sequence>
<evidence type="ECO:0000256" key="6">
    <source>
        <dbReference type="ARBA" id="ARBA00022840"/>
    </source>
</evidence>
<evidence type="ECO:0000256" key="2">
    <source>
        <dbReference type="ARBA" id="ARBA00022475"/>
    </source>
</evidence>
<feature type="domain" description="ABC transporter" evidence="9">
    <location>
        <begin position="2"/>
        <end position="235"/>
    </location>
</feature>
<feature type="domain" description="Mop" evidence="10">
    <location>
        <begin position="292"/>
        <end position="356"/>
    </location>
</feature>
<dbReference type="SMART" id="SM00382">
    <property type="entry name" value="AAA"/>
    <property type="match status" value="1"/>
</dbReference>
<keyword evidence="3" id="KW-0500">Molybdenum</keyword>
<dbReference type="GO" id="GO:0015098">
    <property type="term" value="F:molybdate ion transmembrane transporter activity"/>
    <property type="evidence" value="ECO:0007669"/>
    <property type="project" value="InterPro"/>
</dbReference>
<dbReference type="SUPFAM" id="SSF52540">
    <property type="entry name" value="P-loop containing nucleoside triphosphate hydrolases"/>
    <property type="match status" value="1"/>
</dbReference>
<organism evidence="11">
    <name type="scientific">hydrothermal vent metagenome</name>
    <dbReference type="NCBI Taxonomy" id="652676"/>
    <lineage>
        <taxon>unclassified sequences</taxon>
        <taxon>metagenomes</taxon>
        <taxon>ecological metagenomes</taxon>
    </lineage>
</organism>
<dbReference type="InterPro" id="IPR027417">
    <property type="entry name" value="P-loop_NTPase"/>
</dbReference>
<dbReference type="PROSITE" id="PS51866">
    <property type="entry name" value="MOP"/>
    <property type="match status" value="1"/>
</dbReference>
<dbReference type="PANTHER" id="PTHR43514:SF4">
    <property type="entry name" value="ABC TRANSPORTER I FAMILY MEMBER 10"/>
    <property type="match status" value="1"/>
</dbReference>
<dbReference type="SUPFAM" id="SSF50331">
    <property type="entry name" value="MOP-like"/>
    <property type="match status" value="1"/>
</dbReference>
<keyword evidence="4" id="KW-0997">Cell inner membrane</keyword>
<dbReference type="GO" id="GO:0016887">
    <property type="term" value="F:ATP hydrolysis activity"/>
    <property type="evidence" value="ECO:0007669"/>
    <property type="project" value="InterPro"/>
</dbReference>
<dbReference type="Gene3D" id="2.40.50.100">
    <property type="match status" value="1"/>
</dbReference>
<evidence type="ECO:0000256" key="1">
    <source>
        <dbReference type="ARBA" id="ARBA00022448"/>
    </source>
</evidence>
<keyword evidence="2" id="KW-1003">Cell membrane</keyword>
<gene>
    <name evidence="11" type="ORF">MNBD_GAMMA07-516</name>
</gene>
<dbReference type="InterPro" id="IPR003593">
    <property type="entry name" value="AAA+_ATPase"/>
</dbReference>
<evidence type="ECO:0000313" key="11">
    <source>
        <dbReference type="EMBL" id="VAW56455.1"/>
    </source>
</evidence>
<dbReference type="Pfam" id="PF03459">
    <property type="entry name" value="TOBE"/>
    <property type="match status" value="1"/>
</dbReference>
<dbReference type="InterPro" id="IPR050334">
    <property type="entry name" value="Molybdenum_import_ModC"/>
</dbReference>
<name>A0A3B0WKQ7_9ZZZZ</name>
<dbReference type="InterPro" id="IPR003439">
    <property type="entry name" value="ABC_transporter-like_ATP-bd"/>
</dbReference>
<dbReference type="InterPro" id="IPR004606">
    <property type="entry name" value="Mop_domain"/>
</dbReference>
<dbReference type="NCBIfam" id="TIGR02142">
    <property type="entry name" value="modC_ABC"/>
    <property type="match status" value="1"/>
</dbReference>
<keyword evidence="8" id="KW-0472">Membrane</keyword>
<evidence type="ECO:0000256" key="5">
    <source>
        <dbReference type="ARBA" id="ARBA00022741"/>
    </source>
</evidence>